<feature type="region of interest" description="Disordered" evidence="1">
    <location>
        <begin position="75"/>
        <end position="109"/>
    </location>
</feature>
<organism evidence="2 3">
    <name type="scientific">Plakobranchus ocellatus</name>
    <dbReference type="NCBI Taxonomy" id="259542"/>
    <lineage>
        <taxon>Eukaryota</taxon>
        <taxon>Metazoa</taxon>
        <taxon>Spiralia</taxon>
        <taxon>Lophotrochozoa</taxon>
        <taxon>Mollusca</taxon>
        <taxon>Gastropoda</taxon>
        <taxon>Heterobranchia</taxon>
        <taxon>Euthyneura</taxon>
        <taxon>Panpulmonata</taxon>
        <taxon>Sacoglossa</taxon>
        <taxon>Placobranchoidea</taxon>
        <taxon>Plakobranchidae</taxon>
        <taxon>Plakobranchus</taxon>
    </lineage>
</organism>
<evidence type="ECO:0000313" key="3">
    <source>
        <dbReference type="Proteomes" id="UP000735302"/>
    </source>
</evidence>
<gene>
    <name evidence="2" type="ORF">PoB_007012900</name>
</gene>
<evidence type="ECO:0000313" key="2">
    <source>
        <dbReference type="EMBL" id="GFO43624.1"/>
    </source>
</evidence>
<comment type="caution">
    <text evidence="2">The sequence shown here is derived from an EMBL/GenBank/DDBJ whole genome shotgun (WGS) entry which is preliminary data.</text>
</comment>
<name>A0AAV4DHA7_9GAST</name>
<reference evidence="2 3" key="1">
    <citation type="journal article" date="2021" name="Elife">
        <title>Chloroplast acquisition without the gene transfer in kleptoplastic sea slugs, Plakobranchus ocellatus.</title>
        <authorList>
            <person name="Maeda T."/>
            <person name="Takahashi S."/>
            <person name="Yoshida T."/>
            <person name="Shimamura S."/>
            <person name="Takaki Y."/>
            <person name="Nagai Y."/>
            <person name="Toyoda A."/>
            <person name="Suzuki Y."/>
            <person name="Arimoto A."/>
            <person name="Ishii H."/>
            <person name="Satoh N."/>
            <person name="Nishiyama T."/>
            <person name="Hasebe M."/>
            <person name="Maruyama T."/>
            <person name="Minagawa J."/>
            <person name="Obokata J."/>
            <person name="Shigenobu S."/>
        </authorList>
    </citation>
    <scope>NUCLEOTIDE SEQUENCE [LARGE SCALE GENOMIC DNA]</scope>
</reference>
<dbReference type="AlphaFoldDB" id="A0AAV4DHA7"/>
<dbReference type="EMBL" id="BLXT01007896">
    <property type="protein sequence ID" value="GFO43624.1"/>
    <property type="molecule type" value="Genomic_DNA"/>
</dbReference>
<evidence type="ECO:0000256" key="1">
    <source>
        <dbReference type="SAM" id="MobiDB-lite"/>
    </source>
</evidence>
<accession>A0AAV4DHA7</accession>
<protein>
    <submittedName>
        <fullName evidence="2">Uncharacterized protein</fullName>
    </submittedName>
</protein>
<proteinExistence type="predicted"/>
<dbReference type="Proteomes" id="UP000735302">
    <property type="component" value="Unassembled WGS sequence"/>
</dbReference>
<keyword evidence="3" id="KW-1185">Reference proteome</keyword>
<sequence length="109" mass="11845">MLSLQNQSTAEIFNPRLLSKYVRLSDKATASVYVMVHGFPLTAPVVVDIPRVAPTQREGEEVTAFFRKGIKKLNPQQGDLKLSDPPPGQGAGGGLEPATEGYHRCPDQN</sequence>